<proteinExistence type="predicted"/>
<dbReference type="Proteomes" id="UP000008021">
    <property type="component" value="Chromosome 8"/>
</dbReference>
<dbReference type="EnsemblPlants" id="OMERI08G13540.1">
    <property type="protein sequence ID" value="OMERI08G13540.1"/>
    <property type="gene ID" value="OMERI08G13540"/>
</dbReference>
<name>A0A0E0EM31_9ORYZ</name>
<organism evidence="2">
    <name type="scientific">Oryza meridionalis</name>
    <dbReference type="NCBI Taxonomy" id="40149"/>
    <lineage>
        <taxon>Eukaryota</taxon>
        <taxon>Viridiplantae</taxon>
        <taxon>Streptophyta</taxon>
        <taxon>Embryophyta</taxon>
        <taxon>Tracheophyta</taxon>
        <taxon>Spermatophyta</taxon>
        <taxon>Magnoliopsida</taxon>
        <taxon>Liliopsida</taxon>
        <taxon>Poales</taxon>
        <taxon>Poaceae</taxon>
        <taxon>BOP clade</taxon>
        <taxon>Oryzoideae</taxon>
        <taxon>Oryzeae</taxon>
        <taxon>Oryzinae</taxon>
        <taxon>Oryza</taxon>
    </lineage>
</organism>
<evidence type="ECO:0000256" key="1">
    <source>
        <dbReference type="SAM" id="MobiDB-lite"/>
    </source>
</evidence>
<accession>A0A0E0EM31</accession>
<protein>
    <submittedName>
        <fullName evidence="2">Uncharacterized protein</fullName>
    </submittedName>
</protein>
<evidence type="ECO:0000313" key="2">
    <source>
        <dbReference type="EnsemblPlants" id="OMERI08G13540.1"/>
    </source>
</evidence>
<reference evidence="2" key="2">
    <citation type="submission" date="2018-05" db="EMBL/GenBank/DDBJ databases">
        <title>OmerRS3 (Oryza meridionalis Reference Sequence Version 3).</title>
        <authorList>
            <person name="Zhang J."/>
            <person name="Kudrna D."/>
            <person name="Lee S."/>
            <person name="Talag J."/>
            <person name="Welchert J."/>
            <person name="Wing R.A."/>
        </authorList>
    </citation>
    <scope>NUCLEOTIDE SEQUENCE [LARGE SCALE GENOMIC DNA]</scope>
    <source>
        <strain evidence="2">cv. OR44</strain>
    </source>
</reference>
<sequence>MAAAVLPSLLPTLPVSKLPALLPTPPRSQMLPLLPTPCLIILPTSFRVPPASDPKAGRANAVERWDARKKAGGSAASLSSSSSGSAIPSSAD</sequence>
<dbReference type="Gramene" id="OMERI08G13540.1">
    <property type="protein sequence ID" value="OMERI08G13540.1"/>
    <property type="gene ID" value="OMERI08G13540"/>
</dbReference>
<reference evidence="2" key="1">
    <citation type="submission" date="2015-04" db="UniProtKB">
        <authorList>
            <consortium name="EnsemblPlants"/>
        </authorList>
    </citation>
    <scope>IDENTIFICATION</scope>
</reference>
<dbReference type="PANTHER" id="PTHR35361:SF1">
    <property type="entry name" value="OS08G0443700 PROTEIN"/>
    <property type="match status" value="1"/>
</dbReference>
<dbReference type="AlphaFoldDB" id="A0A0E0EM31"/>
<dbReference type="HOGENOM" id="CLU_2593582_0_0_1"/>
<keyword evidence="3" id="KW-1185">Reference proteome</keyword>
<feature type="compositionally biased region" description="Low complexity" evidence="1">
    <location>
        <begin position="72"/>
        <end position="92"/>
    </location>
</feature>
<dbReference type="PANTHER" id="PTHR35361">
    <property type="entry name" value="OS08G0443700 PROTEIN"/>
    <property type="match status" value="1"/>
</dbReference>
<feature type="region of interest" description="Disordered" evidence="1">
    <location>
        <begin position="48"/>
        <end position="92"/>
    </location>
</feature>
<evidence type="ECO:0000313" key="3">
    <source>
        <dbReference type="Proteomes" id="UP000008021"/>
    </source>
</evidence>